<dbReference type="Pfam" id="PF01088">
    <property type="entry name" value="Peptidase_C12"/>
    <property type="match status" value="1"/>
</dbReference>
<evidence type="ECO:0000256" key="11">
    <source>
        <dbReference type="PROSITE-ProRule" id="PRU01393"/>
    </source>
</evidence>
<dbReference type="Ensembl" id="ENSAZOT00000021777.1">
    <property type="protein sequence ID" value="ENSAZOP00000020267.1"/>
    <property type="gene ID" value="ENSAZOG00000013132.1"/>
</dbReference>
<dbReference type="Gene3D" id="3.40.532.10">
    <property type="entry name" value="Peptidase C12, ubiquitin carboxyl-terminal hydrolase"/>
    <property type="match status" value="1"/>
</dbReference>
<sequence>FLFQFLKQLGIHPDWQFVDVYGMEPELLSMVPRPVCAVLLLFPITEKYETFRTEEEERIKAKGQDVKSSVYFMKQTINNACGTIGLIHAIANNRDKMNFETNSSLKKFLEDSLSMTPEERAKYLETYEVSIVLFTLFENGIRIICMSKSFGLGPVDHLNNLRCDRKIWPLMEGENHAVACDDNDDPLSK</sequence>
<dbReference type="EC" id="3.4.19.12" evidence="12"/>
<comment type="caution">
    <text evidence="11">Lacks conserved residue(s) required for the propagation of feature annotation.</text>
</comment>
<evidence type="ECO:0000256" key="6">
    <source>
        <dbReference type="ARBA" id="ARBA00022670"/>
    </source>
</evidence>
<evidence type="ECO:0000256" key="12">
    <source>
        <dbReference type="RuleBase" id="RU361215"/>
    </source>
</evidence>
<keyword evidence="6 12" id="KW-0645">Protease</keyword>
<keyword evidence="9 12" id="KW-0788">Thiol protease</keyword>
<dbReference type="GO" id="GO:0016579">
    <property type="term" value="P:protein deubiquitination"/>
    <property type="evidence" value="ECO:0007669"/>
    <property type="project" value="TreeGrafter"/>
</dbReference>
<dbReference type="InterPro" id="IPR001578">
    <property type="entry name" value="Peptidase_C12_UCH"/>
</dbReference>
<dbReference type="SUPFAM" id="SSF54001">
    <property type="entry name" value="Cysteine proteinases"/>
    <property type="match status" value="1"/>
</dbReference>
<keyword evidence="4" id="KW-0963">Cytoplasm</keyword>
<keyword evidence="8 12" id="KW-0378">Hydrolase</keyword>
<evidence type="ECO:0000259" key="13">
    <source>
        <dbReference type="PROSITE" id="PS52048"/>
    </source>
</evidence>
<dbReference type="InterPro" id="IPR036959">
    <property type="entry name" value="Peptidase_C12_UCH_sf"/>
</dbReference>
<reference evidence="14" key="1">
    <citation type="submission" date="2025-08" db="UniProtKB">
        <authorList>
            <consortium name="Ensembl"/>
        </authorList>
    </citation>
    <scope>IDENTIFICATION</scope>
</reference>
<name>A0A8B9V9B5_9AVES</name>
<evidence type="ECO:0000256" key="5">
    <source>
        <dbReference type="ARBA" id="ARBA00022553"/>
    </source>
</evidence>
<dbReference type="PROSITE" id="PS00140">
    <property type="entry name" value="UCH_1"/>
    <property type="match status" value="1"/>
</dbReference>
<evidence type="ECO:0000256" key="4">
    <source>
        <dbReference type="ARBA" id="ARBA00022490"/>
    </source>
</evidence>
<comment type="similarity">
    <text evidence="3 11 12">Belongs to the peptidase C12 family.</text>
</comment>
<evidence type="ECO:0000313" key="15">
    <source>
        <dbReference type="Proteomes" id="UP000694549"/>
    </source>
</evidence>
<comment type="subcellular location">
    <subcellularLocation>
        <location evidence="2">Cytoplasm</location>
    </subcellularLocation>
</comment>
<organism evidence="14 15">
    <name type="scientific">Anas zonorhyncha</name>
    <name type="common">Eastern spot-billed duck</name>
    <dbReference type="NCBI Taxonomy" id="75864"/>
    <lineage>
        <taxon>Eukaryota</taxon>
        <taxon>Metazoa</taxon>
        <taxon>Chordata</taxon>
        <taxon>Craniata</taxon>
        <taxon>Vertebrata</taxon>
        <taxon>Euteleostomi</taxon>
        <taxon>Archelosauria</taxon>
        <taxon>Archosauria</taxon>
        <taxon>Dinosauria</taxon>
        <taxon>Saurischia</taxon>
        <taxon>Theropoda</taxon>
        <taxon>Coelurosauria</taxon>
        <taxon>Aves</taxon>
        <taxon>Neognathae</taxon>
        <taxon>Galloanserae</taxon>
        <taxon>Anseriformes</taxon>
        <taxon>Anatidae</taxon>
        <taxon>Anatinae</taxon>
        <taxon>Anas</taxon>
    </lineage>
</organism>
<evidence type="ECO:0000256" key="8">
    <source>
        <dbReference type="ARBA" id="ARBA00022801"/>
    </source>
</evidence>
<comment type="catalytic activity">
    <reaction evidence="1 12">
        <text>Thiol-dependent hydrolysis of ester, thioester, amide, peptide and isopeptide bonds formed by the C-terminal Gly of ubiquitin (a 76-residue protein attached to proteins as an intracellular targeting signal).</text>
        <dbReference type="EC" id="3.4.19.12"/>
    </reaction>
</comment>
<evidence type="ECO:0000256" key="3">
    <source>
        <dbReference type="ARBA" id="ARBA00009326"/>
    </source>
</evidence>
<evidence type="ECO:0000256" key="2">
    <source>
        <dbReference type="ARBA" id="ARBA00004496"/>
    </source>
</evidence>
<accession>A0A8B9V9B5</accession>
<dbReference type="InterPro" id="IPR057254">
    <property type="entry name" value="UCH_AS"/>
</dbReference>
<dbReference type="PROSITE" id="PS52048">
    <property type="entry name" value="UCH_DOMAIN"/>
    <property type="match status" value="1"/>
</dbReference>
<dbReference type="PRINTS" id="PR00707">
    <property type="entry name" value="UBCTHYDRLASE"/>
</dbReference>
<dbReference type="AlphaFoldDB" id="A0A8B9V9B5"/>
<dbReference type="GO" id="GO:0004843">
    <property type="term" value="F:cysteine-type deubiquitinase activity"/>
    <property type="evidence" value="ECO:0007669"/>
    <property type="project" value="UniProtKB-EC"/>
</dbReference>
<keyword evidence="7 12" id="KW-0833">Ubl conjugation pathway</keyword>
<keyword evidence="5" id="KW-0597">Phosphoprotein</keyword>
<dbReference type="InterPro" id="IPR038765">
    <property type="entry name" value="Papain-like_cys_pep_sf"/>
</dbReference>
<keyword evidence="15" id="KW-1185">Reference proteome</keyword>
<reference evidence="14" key="2">
    <citation type="submission" date="2025-09" db="UniProtKB">
        <authorList>
            <consortium name="Ensembl"/>
        </authorList>
    </citation>
    <scope>IDENTIFICATION</scope>
</reference>
<comment type="subunit">
    <text evidence="10">Preferentially binds diubiquitin; the interaction does not hydrolyze diubiquitin but, in vitro, inhibits the hydrolyzing activity on other substrates.</text>
</comment>
<dbReference type="Proteomes" id="UP000694549">
    <property type="component" value="Unplaced"/>
</dbReference>
<evidence type="ECO:0000256" key="9">
    <source>
        <dbReference type="ARBA" id="ARBA00022807"/>
    </source>
</evidence>
<feature type="domain" description="UCH catalytic" evidence="13">
    <location>
        <begin position="1"/>
        <end position="189"/>
    </location>
</feature>
<evidence type="ECO:0000256" key="7">
    <source>
        <dbReference type="ARBA" id="ARBA00022786"/>
    </source>
</evidence>
<evidence type="ECO:0000256" key="10">
    <source>
        <dbReference type="ARBA" id="ARBA00062672"/>
    </source>
</evidence>
<proteinExistence type="inferred from homology"/>
<dbReference type="GO" id="GO:0005737">
    <property type="term" value="C:cytoplasm"/>
    <property type="evidence" value="ECO:0007669"/>
    <property type="project" value="UniProtKB-SubCell"/>
</dbReference>
<dbReference type="GO" id="GO:0006511">
    <property type="term" value="P:ubiquitin-dependent protein catabolic process"/>
    <property type="evidence" value="ECO:0007669"/>
    <property type="project" value="UniProtKB-UniRule"/>
</dbReference>
<dbReference type="PANTHER" id="PTHR10589">
    <property type="entry name" value="UBIQUITIN CARBOXYL-TERMINAL HYDROLASE"/>
    <property type="match status" value="1"/>
</dbReference>
<evidence type="ECO:0000256" key="1">
    <source>
        <dbReference type="ARBA" id="ARBA00000707"/>
    </source>
</evidence>
<evidence type="ECO:0000313" key="14">
    <source>
        <dbReference type="Ensembl" id="ENSAZOP00000020267.1"/>
    </source>
</evidence>
<dbReference type="PANTHER" id="PTHR10589:SF24">
    <property type="entry name" value="UBIQUITIN CARBOXYL-TERMINAL HYDROLASE ISOZYME L3"/>
    <property type="match status" value="1"/>
</dbReference>
<protein>
    <recommendedName>
        <fullName evidence="12">Ubiquitin carboxyl-terminal hydrolase</fullName>
        <ecNumber evidence="12">3.4.19.12</ecNumber>
    </recommendedName>
</protein>